<keyword evidence="2" id="KW-1185">Reference proteome</keyword>
<organism evidence="1 2">
    <name type="scientific">Granulicella aggregans</name>
    <dbReference type="NCBI Taxonomy" id="474949"/>
    <lineage>
        <taxon>Bacteria</taxon>
        <taxon>Pseudomonadati</taxon>
        <taxon>Acidobacteriota</taxon>
        <taxon>Terriglobia</taxon>
        <taxon>Terriglobales</taxon>
        <taxon>Acidobacteriaceae</taxon>
        <taxon>Granulicella</taxon>
    </lineage>
</organism>
<dbReference type="RefSeq" id="WP_184213945.1">
    <property type="nucleotide sequence ID" value="NZ_JACHIP010000001.1"/>
</dbReference>
<sequence length="65" mass="6628">MSVSVVSRIATPHPLPEPRQVVKPAVVARPQPAPAPPRAPVDTLTISATAAPRGPVNSDSSVDGL</sequence>
<proteinExistence type="predicted"/>
<dbReference type="AlphaFoldDB" id="A0A7W8E2E4"/>
<comment type="caution">
    <text evidence="1">The sequence shown here is derived from an EMBL/GenBank/DDBJ whole genome shotgun (WGS) entry which is preliminary data.</text>
</comment>
<gene>
    <name evidence="1" type="ORF">HDF16_000950</name>
</gene>
<accession>A0A7W8E2E4</accession>
<dbReference type="Proteomes" id="UP000540989">
    <property type="component" value="Unassembled WGS sequence"/>
</dbReference>
<name>A0A7W8E2E4_9BACT</name>
<reference evidence="1 2" key="1">
    <citation type="submission" date="2020-08" db="EMBL/GenBank/DDBJ databases">
        <title>Genomic Encyclopedia of Type Strains, Phase IV (KMG-V): Genome sequencing to study the core and pangenomes of soil and plant-associated prokaryotes.</title>
        <authorList>
            <person name="Whitman W."/>
        </authorList>
    </citation>
    <scope>NUCLEOTIDE SEQUENCE [LARGE SCALE GENOMIC DNA]</scope>
    <source>
        <strain evidence="1 2">M8UP14</strain>
    </source>
</reference>
<protein>
    <submittedName>
        <fullName evidence="1">Uncharacterized protein</fullName>
    </submittedName>
</protein>
<evidence type="ECO:0000313" key="2">
    <source>
        <dbReference type="Proteomes" id="UP000540989"/>
    </source>
</evidence>
<evidence type="ECO:0000313" key="1">
    <source>
        <dbReference type="EMBL" id="MBB5056281.1"/>
    </source>
</evidence>
<dbReference type="EMBL" id="JACHIP010000001">
    <property type="protein sequence ID" value="MBB5056281.1"/>
    <property type="molecule type" value="Genomic_DNA"/>
</dbReference>